<keyword evidence="4" id="KW-0472">Membrane</keyword>
<keyword evidence="3" id="KW-0732">Signal</keyword>
<evidence type="ECO:0000256" key="3">
    <source>
        <dbReference type="ARBA" id="ARBA00022729"/>
    </source>
</evidence>
<evidence type="ECO:0000313" key="9">
    <source>
        <dbReference type="Proteomes" id="UP001168528"/>
    </source>
</evidence>
<comment type="caution">
    <text evidence="8">The sequence shown here is derived from an EMBL/GenBank/DDBJ whole genome shotgun (WGS) entry which is preliminary data.</text>
</comment>
<dbReference type="InterPro" id="IPR012944">
    <property type="entry name" value="SusD_RagB_dom"/>
</dbReference>
<evidence type="ECO:0000256" key="5">
    <source>
        <dbReference type="ARBA" id="ARBA00023237"/>
    </source>
</evidence>
<dbReference type="RefSeq" id="WP_302040180.1">
    <property type="nucleotide sequence ID" value="NZ_JAUKPO010000018.1"/>
</dbReference>
<proteinExistence type="inferred from homology"/>
<dbReference type="Proteomes" id="UP001168528">
    <property type="component" value="Unassembled WGS sequence"/>
</dbReference>
<gene>
    <name evidence="8" type="ORF">Q0590_24095</name>
</gene>
<evidence type="ECO:0000259" key="6">
    <source>
        <dbReference type="Pfam" id="PF07980"/>
    </source>
</evidence>
<keyword evidence="9" id="KW-1185">Reference proteome</keyword>
<comment type="subcellular location">
    <subcellularLocation>
        <location evidence="1">Cell outer membrane</location>
    </subcellularLocation>
</comment>
<dbReference type="SUPFAM" id="SSF48452">
    <property type="entry name" value="TPR-like"/>
    <property type="match status" value="1"/>
</dbReference>
<dbReference type="InterPro" id="IPR033985">
    <property type="entry name" value="SusD-like_N"/>
</dbReference>
<sequence length="485" mass="54377">MKTIRYFTYSFLLLAAGLLHSCKDALKEEVFSFVATENYWKTEADAEAGIIGTYESFLSSNYYGRFYFELTELPADFVTINRNDTYQTLDRWDLIANHPFVLQVWNTMYQQISRANGVIQYVPAIAMDEQKKQAIVGEAKFIRAFNYFNIVRLWGDSPMPLAVIDNLANTSLPRTSKTQIYAQIEQDLQEAEAVLPETRTGAAVGRATSGAAKTLLAWVYLTQEKWQEAASKSNEVIGKYQLLPKFGDVFSGTNENNAEIIFSVQFDGTNRGHSLTSFAHAGGTQNPNCTNGVRVYSVDNKSDIWTRWDTTEARRNFSVYRYFTGRNGTRQDVGNDYPAFGKYNAPSETGINNSYINPIVLRYPDVLLIFAEAESQAKGGPTAEAYEAINKIRRRAYNLPVDQPSATVDLTGLSQQAFRDAVIQERGFEFVMECKRLYDLLRTGTFKSKIQSLGKAATAGDLLPIPQSEIDANAEMASADQNPGY</sequence>
<evidence type="ECO:0000256" key="4">
    <source>
        <dbReference type="ARBA" id="ARBA00023136"/>
    </source>
</evidence>
<evidence type="ECO:0000256" key="2">
    <source>
        <dbReference type="ARBA" id="ARBA00006275"/>
    </source>
</evidence>
<protein>
    <submittedName>
        <fullName evidence="8">RagB/SusD family nutrient uptake outer membrane protein</fullName>
    </submittedName>
</protein>
<feature type="domain" description="SusD-like N-terminal" evidence="7">
    <location>
        <begin position="76"/>
        <end position="221"/>
    </location>
</feature>
<dbReference type="EMBL" id="JAUKPO010000018">
    <property type="protein sequence ID" value="MDO1449379.1"/>
    <property type="molecule type" value="Genomic_DNA"/>
</dbReference>
<keyword evidence="5" id="KW-0998">Cell outer membrane</keyword>
<evidence type="ECO:0000256" key="1">
    <source>
        <dbReference type="ARBA" id="ARBA00004442"/>
    </source>
</evidence>
<accession>A0ABT8RDG3</accession>
<dbReference type="InterPro" id="IPR011990">
    <property type="entry name" value="TPR-like_helical_dom_sf"/>
</dbReference>
<reference evidence="8" key="1">
    <citation type="submission" date="2023-07" db="EMBL/GenBank/DDBJ databases">
        <title>The genome sequence of Rhodocytophaga aerolata KACC 12507.</title>
        <authorList>
            <person name="Zhang X."/>
        </authorList>
    </citation>
    <scope>NUCLEOTIDE SEQUENCE</scope>
    <source>
        <strain evidence="8">KACC 12507</strain>
    </source>
</reference>
<evidence type="ECO:0000313" key="8">
    <source>
        <dbReference type="EMBL" id="MDO1449379.1"/>
    </source>
</evidence>
<evidence type="ECO:0000259" key="7">
    <source>
        <dbReference type="Pfam" id="PF14322"/>
    </source>
</evidence>
<dbReference type="Gene3D" id="1.25.40.390">
    <property type="match status" value="1"/>
</dbReference>
<dbReference type="Pfam" id="PF07980">
    <property type="entry name" value="SusD_RagB"/>
    <property type="match status" value="1"/>
</dbReference>
<comment type="similarity">
    <text evidence="2">Belongs to the SusD family.</text>
</comment>
<dbReference type="Pfam" id="PF14322">
    <property type="entry name" value="SusD-like_3"/>
    <property type="match status" value="1"/>
</dbReference>
<name>A0ABT8RDG3_9BACT</name>
<organism evidence="8 9">
    <name type="scientific">Rhodocytophaga aerolata</name>
    <dbReference type="NCBI Taxonomy" id="455078"/>
    <lineage>
        <taxon>Bacteria</taxon>
        <taxon>Pseudomonadati</taxon>
        <taxon>Bacteroidota</taxon>
        <taxon>Cytophagia</taxon>
        <taxon>Cytophagales</taxon>
        <taxon>Rhodocytophagaceae</taxon>
        <taxon>Rhodocytophaga</taxon>
    </lineage>
</organism>
<dbReference type="CDD" id="cd08977">
    <property type="entry name" value="SusD"/>
    <property type="match status" value="1"/>
</dbReference>
<feature type="domain" description="RagB/SusD" evidence="6">
    <location>
        <begin position="236"/>
        <end position="485"/>
    </location>
</feature>